<keyword evidence="2" id="KW-1185">Reference proteome</keyword>
<evidence type="ECO:0000313" key="2">
    <source>
        <dbReference type="Proteomes" id="UP000789595"/>
    </source>
</evidence>
<evidence type="ECO:0000313" key="1">
    <source>
        <dbReference type="EMBL" id="CAH0373544.1"/>
    </source>
</evidence>
<dbReference type="SUPFAM" id="SSF48452">
    <property type="entry name" value="TPR-like"/>
    <property type="match status" value="1"/>
</dbReference>
<accession>A0A8J2SUT6</accession>
<protein>
    <submittedName>
        <fullName evidence="1">Uncharacterized protein</fullName>
    </submittedName>
</protein>
<organism evidence="1 2">
    <name type="scientific">Pelagomonas calceolata</name>
    <dbReference type="NCBI Taxonomy" id="35677"/>
    <lineage>
        <taxon>Eukaryota</taxon>
        <taxon>Sar</taxon>
        <taxon>Stramenopiles</taxon>
        <taxon>Ochrophyta</taxon>
        <taxon>Pelagophyceae</taxon>
        <taxon>Pelagomonadales</taxon>
        <taxon>Pelagomonadaceae</taxon>
        <taxon>Pelagomonas</taxon>
    </lineage>
</organism>
<comment type="caution">
    <text evidence="1">The sequence shown here is derived from an EMBL/GenBank/DDBJ whole genome shotgun (WGS) entry which is preliminary data.</text>
</comment>
<gene>
    <name evidence="1" type="ORF">PECAL_4P07510</name>
</gene>
<name>A0A8J2SUT6_9STRA</name>
<dbReference type="AlphaFoldDB" id="A0A8J2SUT6"/>
<reference evidence="1" key="1">
    <citation type="submission" date="2021-11" db="EMBL/GenBank/DDBJ databases">
        <authorList>
            <consortium name="Genoscope - CEA"/>
            <person name="William W."/>
        </authorList>
    </citation>
    <scope>NUCLEOTIDE SEQUENCE</scope>
</reference>
<dbReference type="Gene3D" id="1.25.40.10">
    <property type="entry name" value="Tetratricopeptide repeat domain"/>
    <property type="match status" value="1"/>
</dbReference>
<dbReference type="InterPro" id="IPR011990">
    <property type="entry name" value="TPR-like_helical_dom_sf"/>
</dbReference>
<dbReference type="EMBL" id="CAKKNE010000004">
    <property type="protein sequence ID" value="CAH0373544.1"/>
    <property type="molecule type" value="Genomic_DNA"/>
</dbReference>
<proteinExistence type="predicted"/>
<dbReference type="Proteomes" id="UP000789595">
    <property type="component" value="Unassembled WGS sequence"/>
</dbReference>
<sequence>MESLLKGTYTSMEDAYDNERYGHATYDCAVELIENHQQYDKAEPYLWCVLGHCAGCDDGPCPTAVVDLETTAECESAVYNYLGFVNRKKAAPDYDHARTYYDKALELWPGNCGAMSYMTELHLTLNNATAASTTHARLCEECDESFAAPLVASMGACPSPTVTTEVKGQATLAGLSLADAQQNEFVIVAALADLHEVETTAVAVAFSSYTRRRLSGGVVVSYTIAYDDVAPALALDAAMFDQALTDAAAASGVADVFDAVETVAFGGSEAPVAAASESEESGVVSDAAFRPLGRGVLLAAAAAACLL</sequence>